<keyword evidence="4" id="KW-0238">DNA-binding</keyword>
<feature type="compositionally biased region" description="Polar residues" evidence="8">
    <location>
        <begin position="18"/>
        <end position="27"/>
    </location>
</feature>
<name>A0AAV5RHY7_STABA</name>
<evidence type="ECO:0000256" key="1">
    <source>
        <dbReference type="ARBA" id="ARBA00004123"/>
    </source>
</evidence>
<dbReference type="EMBL" id="BTGC01000003">
    <property type="protein sequence ID" value="GMM51134.1"/>
    <property type="molecule type" value="Genomic_DNA"/>
</dbReference>
<dbReference type="InterPro" id="IPR004827">
    <property type="entry name" value="bZIP"/>
</dbReference>
<dbReference type="PRINTS" id="PR00041">
    <property type="entry name" value="LEUZIPPRCREB"/>
</dbReference>
<keyword evidence="3" id="KW-0805">Transcription regulation</keyword>
<dbReference type="PANTHER" id="PTHR46714:SF6">
    <property type="entry name" value="TRANSCRIPTIONAL ACTIVATOR HAC1"/>
    <property type="match status" value="1"/>
</dbReference>
<feature type="region of interest" description="Disordered" evidence="8">
    <location>
        <begin position="1"/>
        <end position="84"/>
    </location>
</feature>
<gene>
    <name evidence="10" type="ORF">DASB73_020920</name>
</gene>
<dbReference type="PANTHER" id="PTHR46714">
    <property type="entry name" value="TRANSCRIPTIONAL ACTIVATOR HAC1"/>
    <property type="match status" value="1"/>
</dbReference>
<evidence type="ECO:0000313" key="11">
    <source>
        <dbReference type="Proteomes" id="UP001362899"/>
    </source>
</evidence>
<dbReference type="GO" id="GO:0003677">
    <property type="term" value="F:DNA binding"/>
    <property type="evidence" value="ECO:0007669"/>
    <property type="project" value="UniProtKB-KW"/>
</dbReference>
<dbReference type="SUPFAM" id="SSF57959">
    <property type="entry name" value="Leucine zipper domain"/>
    <property type="match status" value="1"/>
</dbReference>
<evidence type="ECO:0000256" key="6">
    <source>
        <dbReference type="ARBA" id="ARBA00023230"/>
    </source>
</evidence>
<organism evidence="10 11">
    <name type="scientific">Starmerella bacillaris</name>
    <name type="common">Yeast</name>
    <name type="synonym">Candida zemplinina</name>
    <dbReference type="NCBI Taxonomy" id="1247836"/>
    <lineage>
        <taxon>Eukaryota</taxon>
        <taxon>Fungi</taxon>
        <taxon>Dikarya</taxon>
        <taxon>Ascomycota</taxon>
        <taxon>Saccharomycotina</taxon>
        <taxon>Dipodascomycetes</taxon>
        <taxon>Dipodascales</taxon>
        <taxon>Trichomonascaceae</taxon>
        <taxon>Starmerella</taxon>
    </lineage>
</organism>
<evidence type="ECO:0000256" key="8">
    <source>
        <dbReference type="SAM" id="MobiDB-lite"/>
    </source>
</evidence>
<dbReference type="Gene3D" id="1.20.5.170">
    <property type="match status" value="1"/>
</dbReference>
<keyword evidence="5" id="KW-0804">Transcription</keyword>
<dbReference type="GO" id="GO:0006986">
    <property type="term" value="P:response to unfolded protein"/>
    <property type="evidence" value="ECO:0007669"/>
    <property type="project" value="UniProtKB-KW"/>
</dbReference>
<comment type="subcellular location">
    <subcellularLocation>
        <location evidence="1">Nucleus</location>
    </subcellularLocation>
</comment>
<comment type="similarity">
    <text evidence="2">Belongs to the bZIP family.</text>
</comment>
<dbReference type="GO" id="GO:0000981">
    <property type="term" value="F:DNA-binding transcription factor activity, RNA polymerase II-specific"/>
    <property type="evidence" value="ECO:0007669"/>
    <property type="project" value="InterPro"/>
</dbReference>
<dbReference type="GO" id="GO:0005634">
    <property type="term" value="C:nucleus"/>
    <property type="evidence" value="ECO:0007669"/>
    <property type="project" value="UniProtKB-SubCell"/>
</dbReference>
<dbReference type="GO" id="GO:0045944">
    <property type="term" value="P:positive regulation of transcription by RNA polymerase II"/>
    <property type="evidence" value="ECO:0007669"/>
    <property type="project" value="InterPro"/>
</dbReference>
<dbReference type="AlphaFoldDB" id="A0AAV5RHY7"/>
<dbReference type="SMART" id="SM00338">
    <property type="entry name" value="BRLZ"/>
    <property type="match status" value="1"/>
</dbReference>
<sequence>METFNQELTHGPDAKLEVSSTANTVCEQASDESSPSSPMSLKREYSSADLNTPVNGVMCERFDASSLPPRKRAKTQEEKEQRRVERIMRNRQAAHASREKKRKYLESLESKCSSLESENSQLKVALNQTQSLRSRIDELEVAIKLAKSTGDVSHLNTIKELRDHEPVNVDFDGTVTGSLLDVSALPIEDINQTSPIPSDFTGSPAPSLVEDCASPEALAIKKEEDDFFIPAYSDHSASIEQDPFEVLNFSFDTKPAFTLANDTENSSKSRHPAAVTYLQDNILAR</sequence>
<evidence type="ECO:0000259" key="9">
    <source>
        <dbReference type="PROSITE" id="PS50217"/>
    </source>
</evidence>
<feature type="compositionally biased region" description="Low complexity" evidence="8">
    <location>
        <begin position="31"/>
        <end position="40"/>
    </location>
</feature>
<accession>A0AAV5RHY7</accession>
<feature type="domain" description="BZIP" evidence="9">
    <location>
        <begin position="80"/>
        <end position="128"/>
    </location>
</feature>
<protein>
    <submittedName>
        <fullName evidence="10">Transcription factor</fullName>
    </submittedName>
</protein>
<proteinExistence type="inferred from homology"/>
<dbReference type="Pfam" id="PF00170">
    <property type="entry name" value="bZIP_1"/>
    <property type="match status" value="1"/>
</dbReference>
<evidence type="ECO:0000256" key="4">
    <source>
        <dbReference type="ARBA" id="ARBA00023125"/>
    </source>
</evidence>
<dbReference type="PROSITE" id="PS00036">
    <property type="entry name" value="BZIP_BASIC"/>
    <property type="match status" value="1"/>
</dbReference>
<evidence type="ECO:0000313" key="10">
    <source>
        <dbReference type="EMBL" id="GMM51134.1"/>
    </source>
</evidence>
<keyword evidence="7" id="KW-0539">Nucleus</keyword>
<feature type="compositionally biased region" description="Basic and acidic residues" evidence="8">
    <location>
        <begin position="74"/>
        <end position="84"/>
    </location>
</feature>
<evidence type="ECO:0000256" key="3">
    <source>
        <dbReference type="ARBA" id="ARBA00023015"/>
    </source>
</evidence>
<reference evidence="10 11" key="1">
    <citation type="journal article" date="2023" name="Elife">
        <title>Identification of key yeast species and microbe-microbe interactions impacting larval growth of Drosophila in the wild.</title>
        <authorList>
            <person name="Mure A."/>
            <person name="Sugiura Y."/>
            <person name="Maeda R."/>
            <person name="Honda K."/>
            <person name="Sakurai N."/>
            <person name="Takahashi Y."/>
            <person name="Watada M."/>
            <person name="Katoh T."/>
            <person name="Gotoh A."/>
            <person name="Gotoh Y."/>
            <person name="Taniguchi I."/>
            <person name="Nakamura K."/>
            <person name="Hayashi T."/>
            <person name="Katayama T."/>
            <person name="Uemura T."/>
            <person name="Hattori Y."/>
        </authorList>
    </citation>
    <scope>NUCLEOTIDE SEQUENCE [LARGE SCALE GENOMIC DNA]</scope>
    <source>
        <strain evidence="10 11">SB-73</strain>
    </source>
</reference>
<comment type="caution">
    <text evidence="10">The sequence shown here is derived from an EMBL/GenBank/DDBJ whole genome shotgun (WGS) entry which is preliminary data.</text>
</comment>
<dbReference type="PROSITE" id="PS50217">
    <property type="entry name" value="BZIP"/>
    <property type="match status" value="1"/>
</dbReference>
<keyword evidence="11" id="KW-1185">Reference proteome</keyword>
<keyword evidence="6" id="KW-0834">Unfolded protein response</keyword>
<dbReference type="InterPro" id="IPR044280">
    <property type="entry name" value="Hac1/HY5"/>
</dbReference>
<evidence type="ECO:0000256" key="7">
    <source>
        <dbReference type="ARBA" id="ARBA00023242"/>
    </source>
</evidence>
<evidence type="ECO:0000256" key="5">
    <source>
        <dbReference type="ARBA" id="ARBA00023163"/>
    </source>
</evidence>
<evidence type="ECO:0000256" key="2">
    <source>
        <dbReference type="ARBA" id="ARBA00007163"/>
    </source>
</evidence>
<dbReference type="Proteomes" id="UP001362899">
    <property type="component" value="Unassembled WGS sequence"/>
</dbReference>
<dbReference type="InterPro" id="IPR046347">
    <property type="entry name" value="bZIP_sf"/>
</dbReference>